<dbReference type="InterPro" id="IPR013154">
    <property type="entry name" value="ADH-like_N"/>
</dbReference>
<evidence type="ECO:0000313" key="8">
    <source>
        <dbReference type="Proteomes" id="UP000095409"/>
    </source>
</evidence>
<evidence type="ECO:0000259" key="6">
    <source>
        <dbReference type="Pfam" id="PF08240"/>
    </source>
</evidence>
<dbReference type="AlphaFoldDB" id="A0A174EWH9"/>
<dbReference type="PROSITE" id="PS00059">
    <property type="entry name" value="ADH_ZINC"/>
    <property type="match status" value="1"/>
</dbReference>
<dbReference type="Proteomes" id="UP000095409">
    <property type="component" value="Unassembled WGS sequence"/>
</dbReference>
<dbReference type="GO" id="GO:0008106">
    <property type="term" value="F:alcohol dehydrogenase (NADP+) activity"/>
    <property type="evidence" value="ECO:0007669"/>
    <property type="project" value="UniProtKB-EC"/>
</dbReference>
<gene>
    <name evidence="7" type="primary">adh_1</name>
    <name evidence="7" type="ORF">ERS852394_02158</name>
</gene>
<feature type="domain" description="Alcohol dehydrogenase-like N-terminal" evidence="6">
    <location>
        <begin position="25"/>
        <end position="112"/>
    </location>
</feature>
<evidence type="ECO:0000256" key="3">
    <source>
        <dbReference type="ARBA" id="ARBA00023002"/>
    </source>
</evidence>
<evidence type="ECO:0000256" key="4">
    <source>
        <dbReference type="RuleBase" id="RU361277"/>
    </source>
</evidence>
<sequence length="341" mass="37621">MKGLVVTEDNKLYLEEKLPIPEIGEYEALVKNECCMICNGTDLGVIGGKVREVTRYPAVLGHEDAGRVVKIGKKVTSFKVGDLVVRAGQPDNEKFSSAWGGFAEYGIVKDYKAAMADQADVKDINLGITQQVCPEGMQAEAASMLITLKETYSALKRIGVEDKKKMVILGDGPVALAFLSCAKLMGIQEIYVLGNHRDKLETAEKLGAAGTFLNKDEEEKKKASDLFDRKSDICIDTIGSNQTITQCLDYIKETGTIAVYGLKSGENLNVPLPELRNFNIQYVQWPVPEVEAEVHKPVCDAIMDGKIDIDLFVTHRFSIDDYEKGFQAVKDRTALKVVLNF</sequence>
<evidence type="ECO:0000256" key="1">
    <source>
        <dbReference type="ARBA" id="ARBA00022723"/>
    </source>
</evidence>
<dbReference type="PANTHER" id="PTHR43401">
    <property type="entry name" value="L-THREONINE 3-DEHYDROGENASE"/>
    <property type="match status" value="1"/>
</dbReference>
<dbReference type="InterPro" id="IPR036291">
    <property type="entry name" value="NAD(P)-bd_dom_sf"/>
</dbReference>
<comment type="similarity">
    <text evidence="4">Belongs to the zinc-containing alcohol dehydrogenase family.</text>
</comment>
<dbReference type="Pfam" id="PF00107">
    <property type="entry name" value="ADH_zinc_N"/>
    <property type="match status" value="1"/>
</dbReference>
<dbReference type="SUPFAM" id="SSF51735">
    <property type="entry name" value="NAD(P)-binding Rossmann-fold domains"/>
    <property type="match status" value="1"/>
</dbReference>
<keyword evidence="1 4" id="KW-0479">Metal-binding</keyword>
<protein>
    <submittedName>
        <fullName evidence="7">NADP-dependent alcohol dehydrogenase</fullName>
        <ecNumber evidence="7">1.1.1.2</ecNumber>
    </submittedName>
</protein>
<accession>A0A174EWH9</accession>
<dbReference type="InterPro" id="IPR013149">
    <property type="entry name" value="ADH-like_C"/>
</dbReference>
<evidence type="ECO:0000259" key="5">
    <source>
        <dbReference type="Pfam" id="PF00107"/>
    </source>
</evidence>
<dbReference type="SUPFAM" id="SSF50129">
    <property type="entry name" value="GroES-like"/>
    <property type="match status" value="1"/>
</dbReference>
<organism evidence="7 8">
    <name type="scientific">Blautia obeum</name>
    <dbReference type="NCBI Taxonomy" id="40520"/>
    <lineage>
        <taxon>Bacteria</taxon>
        <taxon>Bacillati</taxon>
        <taxon>Bacillota</taxon>
        <taxon>Clostridia</taxon>
        <taxon>Lachnospirales</taxon>
        <taxon>Lachnospiraceae</taxon>
        <taxon>Blautia</taxon>
    </lineage>
</organism>
<name>A0A174EWH9_9FIRM</name>
<dbReference type="Gene3D" id="3.40.50.720">
    <property type="entry name" value="NAD(P)-binding Rossmann-like Domain"/>
    <property type="match status" value="1"/>
</dbReference>
<dbReference type="EMBL" id="CYZD01000010">
    <property type="protein sequence ID" value="CUO42134.1"/>
    <property type="molecule type" value="Genomic_DNA"/>
</dbReference>
<keyword evidence="2 4" id="KW-0862">Zinc</keyword>
<dbReference type="InterPro" id="IPR011032">
    <property type="entry name" value="GroES-like_sf"/>
</dbReference>
<dbReference type="EC" id="1.1.1.2" evidence="7"/>
<dbReference type="PANTHER" id="PTHR43401:SF2">
    <property type="entry name" value="L-THREONINE 3-DEHYDROGENASE"/>
    <property type="match status" value="1"/>
</dbReference>
<dbReference type="Gene3D" id="3.90.180.10">
    <property type="entry name" value="Medium-chain alcohol dehydrogenases, catalytic domain"/>
    <property type="match status" value="1"/>
</dbReference>
<reference evidence="7 8" key="1">
    <citation type="submission" date="2015-09" db="EMBL/GenBank/DDBJ databases">
        <authorList>
            <consortium name="Pathogen Informatics"/>
        </authorList>
    </citation>
    <scope>NUCLEOTIDE SEQUENCE [LARGE SCALE GENOMIC DNA]</scope>
    <source>
        <strain evidence="7 8">2789STDY5608837</strain>
    </source>
</reference>
<dbReference type="InterPro" id="IPR050129">
    <property type="entry name" value="Zn_alcohol_dh"/>
</dbReference>
<dbReference type="RefSeq" id="WP_021650648.1">
    <property type="nucleotide sequence ID" value="NZ_CP176627.1"/>
</dbReference>
<keyword evidence="3 7" id="KW-0560">Oxidoreductase</keyword>
<feature type="domain" description="Alcohol dehydrogenase-like C-terminal" evidence="5">
    <location>
        <begin position="173"/>
        <end position="277"/>
    </location>
</feature>
<dbReference type="InterPro" id="IPR002328">
    <property type="entry name" value="ADH_Zn_CS"/>
</dbReference>
<dbReference type="Pfam" id="PF08240">
    <property type="entry name" value="ADH_N"/>
    <property type="match status" value="1"/>
</dbReference>
<proteinExistence type="inferred from homology"/>
<comment type="cofactor">
    <cofactor evidence="4">
        <name>Zn(2+)</name>
        <dbReference type="ChEBI" id="CHEBI:29105"/>
    </cofactor>
</comment>
<evidence type="ECO:0000313" key="7">
    <source>
        <dbReference type="EMBL" id="CUO42134.1"/>
    </source>
</evidence>
<evidence type="ECO:0000256" key="2">
    <source>
        <dbReference type="ARBA" id="ARBA00022833"/>
    </source>
</evidence>
<dbReference type="GO" id="GO:0008270">
    <property type="term" value="F:zinc ion binding"/>
    <property type="evidence" value="ECO:0007669"/>
    <property type="project" value="InterPro"/>
</dbReference>